<dbReference type="InterPro" id="IPR025272">
    <property type="entry name" value="SocA_Panacea"/>
</dbReference>
<reference evidence="2 3" key="1">
    <citation type="submission" date="2017-05" db="EMBL/GenBank/DDBJ databases">
        <title>Vagococcus spp. assemblies.</title>
        <authorList>
            <person name="Gulvik C.A."/>
        </authorList>
    </citation>
    <scope>NUCLEOTIDE SEQUENCE [LARGE SCALE GENOMIC DNA]</scope>
    <source>
        <strain evidence="2 3">DSM 24756</strain>
    </source>
</reference>
<dbReference type="AlphaFoldDB" id="A0A430AK42"/>
<dbReference type="Proteomes" id="UP000288669">
    <property type="component" value="Unassembled WGS sequence"/>
</dbReference>
<organism evidence="2 3">
    <name type="scientific">Vagococcus entomophilus</name>
    <dbReference type="NCBI Taxonomy" id="1160095"/>
    <lineage>
        <taxon>Bacteria</taxon>
        <taxon>Bacillati</taxon>
        <taxon>Bacillota</taxon>
        <taxon>Bacilli</taxon>
        <taxon>Lactobacillales</taxon>
        <taxon>Enterococcaceae</taxon>
        <taxon>Vagococcus</taxon>
    </lineage>
</organism>
<dbReference type="Pfam" id="PF13274">
    <property type="entry name" value="SocA_Panacea"/>
    <property type="match status" value="1"/>
</dbReference>
<protein>
    <recommendedName>
        <fullName evidence="1">Antitoxin SocA-like Panacea domain-containing protein</fullName>
    </recommendedName>
</protein>
<dbReference type="RefSeq" id="WP_126823001.1">
    <property type="nucleotide sequence ID" value="NZ_JBHLWU010000001.1"/>
</dbReference>
<accession>A0A430AK42</accession>
<sequence length="176" mass="20794">MEKKVVFEKIEDLIAHLKNVMRTTSPLRLQKTLYFLYAFYGATYGKICEEQNTENGRISEMSTNYPKKLFAEEFEAWEYGPVIRKVYTDNKNGKYDNLEDNTDKYQDDEMREIMGFIDDLVGTLNKMTEFDLVDRTHEDKAWKTKFDREHKYASPTIDSETLINEYYEKLNAASAI</sequence>
<dbReference type="EMBL" id="NGJZ01000001">
    <property type="protein sequence ID" value="RSU08419.1"/>
    <property type="molecule type" value="Genomic_DNA"/>
</dbReference>
<dbReference type="OrthoDB" id="9799173at2"/>
<evidence type="ECO:0000313" key="3">
    <source>
        <dbReference type="Proteomes" id="UP000288669"/>
    </source>
</evidence>
<proteinExistence type="predicted"/>
<keyword evidence="3" id="KW-1185">Reference proteome</keyword>
<comment type="caution">
    <text evidence="2">The sequence shown here is derived from an EMBL/GenBank/DDBJ whole genome shotgun (WGS) entry which is preliminary data.</text>
</comment>
<feature type="domain" description="Antitoxin SocA-like Panacea" evidence="1">
    <location>
        <begin position="65"/>
        <end position="143"/>
    </location>
</feature>
<evidence type="ECO:0000313" key="2">
    <source>
        <dbReference type="EMBL" id="RSU08419.1"/>
    </source>
</evidence>
<name>A0A430AK42_9ENTE</name>
<gene>
    <name evidence="2" type="ORF">CBF30_04050</name>
</gene>
<evidence type="ECO:0000259" key="1">
    <source>
        <dbReference type="Pfam" id="PF13274"/>
    </source>
</evidence>